<proteinExistence type="predicted"/>
<keyword evidence="1" id="KW-0472">Membrane</keyword>
<sequence length="100" mass="11668">MKTIHKPFQEKQSLELALGTFVISTILFMLYSISNEKSIVLIIAWPFALSAIIVNSIMLFHLTERFIHLPNYRKDIGFKILMVLSNIPITFLYYLVVMKF</sequence>
<feature type="transmembrane region" description="Helical" evidence="1">
    <location>
        <begin position="12"/>
        <end position="33"/>
    </location>
</feature>
<accession>A0ABX7QGF4</accession>
<dbReference type="Proteomes" id="UP000663440">
    <property type="component" value="Chromosome"/>
</dbReference>
<evidence type="ECO:0000256" key="1">
    <source>
        <dbReference type="SAM" id="Phobius"/>
    </source>
</evidence>
<feature type="transmembrane region" description="Helical" evidence="1">
    <location>
        <begin position="39"/>
        <end position="60"/>
    </location>
</feature>
<protein>
    <recommendedName>
        <fullName evidence="4">DUF420 domain-containing protein</fullName>
    </recommendedName>
</protein>
<dbReference type="RefSeq" id="WP_207296744.1">
    <property type="nucleotide sequence ID" value="NZ_CP071448.1"/>
</dbReference>
<name>A0ABX7QGF4_9FLAO</name>
<evidence type="ECO:0000313" key="3">
    <source>
        <dbReference type="Proteomes" id="UP000663440"/>
    </source>
</evidence>
<gene>
    <name evidence="2" type="ORF">J0383_01780</name>
</gene>
<dbReference type="EMBL" id="CP071448">
    <property type="protein sequence ID" value="QSW89558.1"/>
    <property type="molecule type" value="Genomic_DNA"/>
</dbReference>
<keyword evidence="3" id="KW-1185">Reference proteome</keyword>
<keyword evidence="1" id="KW-1133">Transmembrane helix</keyword>
<organism evidence="2 3">
    <name type="scientific">Flavobacterium endoglycinae</name>
    <dbReference type="NCBI Taxonomy" id="2816357"/>
    <lineage>
        <taxon>Bacteria</taxon>
        <taxon>Pseudomonadati</taxon>
        <taxon>Bacteroidota</taxon>
        <taxon>Flavobacteriia</taxon>
        <taxon>Flavobacteriales</taxon>
        <taxon>Flavobacteriaceae</taxon>
        <taxon>Flavobacterium</taxon>
    </lineage>
</organism>
<evidence type="ECO:0008006" key="4">
    <source>
        <dbReference type="Google" id="ProtNLM"/>
    </source>
</evidence>
<reference evidence="2 3" key="1">
    <citation type="submission" date="2021-03" db="EMBL/GenBank/DDBJ databases">
        <title>Flavobacterium kribbensis sp. nov, an endophytic bacteria, isolated from soybean.</title>
        <authorList>
            <person name="Lee J."/>
            <person name="Seo J."/>
        </authorList>
    </citation>
    <scope>NUCLEOTIDE SEQUENCE [LARGE SCALE GENOMIC DNA]</scope>
    <source>
        <strain evidence="2 3">BB8</strain>
    </source>
</reference>
<evidence type="ECO:0000313" key="2">
    <source>
        <dbReference type="EMBL" id="QSW89558.1"/>
    </source>
</evidence>
<keyword evidence="1" id="KW-0812">Transmembrane</keyword>
<feature type="transmembrane region" description="Helical" evidence="1">
    <location>
        <begin position="80"/>
        <end position="97"/>
    </location>
</feature>